<dbReference type="PANTHER" id="PTHR22770:SF13">
    <property type="entry name" value="RING-TYPE DOMAIN-CONTAINING PROTEIN"/>
    <property type="match status" value="1"/>
</dbReference>
<dbReference type="InterPro" id="IPR017907">
    <property type="entry name" value="Znf_RING_CS"/>
</dbReference>
<dbReference type="GO" id="GO:0008270">
    <property type="term" value="F:zinc ion binding"/>
    <property type="evidence" value="ECO:0007669"/>
    <property type="project" value="UniProtKB-KW"/>
</dbReference>
<dbReference type="Gene3D" id="3.30.40.10">
    <property type="entry name" value="Zinc/RING finger domain, C3HC4 (zinc finger)"/>
    <property type="match status" value="1"/>
</dbReference>
<keyword evidence="4" id="KW-0677">Repeat</keyword>
<dbReference type="InterPro" id="IPR036612">
    <property type="entry name" value="KH_dom_type_1_sf"/>
</dbReference>
<evidence type="ECO:0000256" key="7">
    <source>
        <dbReference type="ARBA" id="ARBA00022833"/>
    </source>
</evidence>
<dbReference type="SUPFAM" id="SSF54791">
    <property type="entry name" value="Eukaryotic type KH-domain (KH-domain type I)"/>
    <property type="match status" value="1"/>
</dbReference>
<dbReference type="InterPro" id="IPR013083">
    <property type="entry name" value="Znf_RING/FYVE/PHD"/>
</dbReference>
<dbReference type="CDD" id="cd22585">
    <property type="entry name" value="Rcat_RBR_DEAH12-like"/>
    <property type="match status" value="1"/>
</dbReference>
<evidence type="ECO:0000256" key="2">
    <source>
        <dbReference type="ARBA" id="ARBA00022679"/>
    </source>
</evidence>
<keyword evidence="2" id="KW-0808">Transferase</keyword>
<reference evidence="9" key="1">
    <citation type="submission" date="2020-07" db="EMBL/GenBank/DDBJ databases">
        <title>Ethylene signaling mediates host invasion by parasitic plants.</title>
        <authorList>
            <person name="Yoshida S."/>
        </authorList>
    </citation>
    <scope>NUCLEOTIDE SEQUENCE</scope>
    <source>
        <strain evidence="9">Okayama</strain>
    </source>
</reference>
<dbReference type="Pfam" id="PF24641">
    <property type="entry name" value="KH_DEAH11_2nd"/>
    <property type="match status" value="1"/>
</dbReference>
<protein>
    <recommendedName>
        <fullName evidence="8">RING-type domain-containing protein</fullName>
    </recommendedName>
</protein>
<dbReference type="Gene3D" id="1.20.120.1750">
    <property type="match status" value="1"/>
</dbReference>
<dbReference type="InterPro" id="IPR002867">
    <property type="entry name" value="IBR_dom"/>
</dbReference>
<keyword evidence="10" id="KW-1185">Reference proteome</keyword>
<evidence type="ECO:0000256" key="1">
    <source>
        <dbReference type="ARBA" id="ARBA00004906"/>
    </source>
</evidence>
<evidence type="ECO:0000256" key="5">
    <source>
        <dbReference type="ARBA" id="ARBA00022771"/>
    </source>
</evidence>
<dbReference type="InterPro" id="IPR051628">
    <property type="entry name" value="LUBAC_E3_Ligases"/>
</dbReference>
<dbReference type="Pfam" id="PF24471">
    <property type="entry name" value="KH_DEAH11"/>
    <property type="match status" value="1"/>
</dbReference>
<keyword evidence="6" id="KW-0833">Ubl conjugation pathway</keyword>
<dbReference type="Proteomes" id="UP000653305">
    <property type="component" value="Unassembled WGS sequence"/>
</dbReference>
<dbReference type="GO" id="GO:0043130">
    <property type="term" value="F:ubiquitin binding"/>
    <property type="evidence" value="ECO:0007669"/>
    <property type="project" value="TreeGrafter"/>
</dbReference>
<evidence type="ECO:0000256" key="6">
    <source>
        <dbReference type="ARBA" id="ARBA00022786"/>
    </source>
</evidence>
<dbReference type="GO" id="GO:0003723">
    <property type="term" value="F:RNA binding"/>
    <property type="evidence" value="ECO:0007669"/>
    <property type="project" value="InterPro"/>
</dbReference>
<comment type="pathway">
    <text evidence="1">Protein modification; protein ubiquitination.</text>
</comment>
<dbReference type="PROSITE" id="PS00518">
    <property type="entry name" value="ZF_RING_1"/>
    <property type="match status" value="1"/>
</dbReference>
<feature type="domain" description="RING-type" evidence="8">
    <location>
        <begin position="197"/>
        <end position="405"/>
    </location>
</feature>
<dbReference type="InterPro" id="IPR044066">
    <property type="entry name" value="TRIAD_supradom"/>
</dbReference>
<accession>A0A830BRC6</accession>
<keyword evidence="3" id="KW-0479">Metal-binding</keyword>
<dbReference type="OrthoDB" id="1691164at2759"/>
<dbReference type="InterPro" id="IPR056245">
    <property type="entry name" value="KH_DEAH11/12"/>
</dbReference>
<name>A0A830BRC6_9LAMI</name>
<keyword evidence="7" id="KW-0862">Zinc</keyword>
<dbReference type="GO" id="GO:0000151">
    <property type="term" value="C:ubiquitin ligase complex"/>
    <property type="evidence" value="ECO:0007669"/>
    <property type="project" value="TreeGrafter"/>
</dbReference>
<evidence type="ECO:0000256" key="4">
    <source>
        <dbReference type="ARBA" id="ARBA00022737"/>
    </source>
</evidence>
<dbReference type="GO" id="GO:0097039">
    <property type="term" value="P:protein linear polyubiquitination"/>
    <property type="evidence" value="ECO:0007669"/>
    <property type="project" value="TreeGrafter"/>
</dbReference>
<dbReference type="InterPro" id="IPR056246">
    <property type="entry name" value="KH_DEAH11/12_1st"/>
</dbReference>
<dbReference type="CDD" id="cd20335">
    <property type="entry name" value="BRcat_RBR"/>
    <property type="match status" value="1"/>
</dbReference>
<dbReference type="Pfam" id="PF26200">
    <property type="entry name" value="Rcat_RNF216"/>
    <property type="match status" value="1"/>
</dbReference>
<dbReference type="GO" id="GO:0043161">
    <property type="term" value="P:proteasome-mediated ubiquitin-dependent protein catabolic process"/>
    <property type="evidence" value="ECO:0007669"/>
    <property type="project" value="TreeGrafter"/>
</dbReference>
<dbReference type="InterPro" id="IPR013087">
    <property type="entry name" value="Znf_C2H2_type"/>
</dbReference>
<gene>
    <name evidence="9" type="ORF">PHJA_001177600</name>
</gene>
<dbReference type="GO" id="GO:0004842">
    <property type="term" value="F:ubiquitin-protein transferase activity"/>
    <property type="evidence" value="ECO:0007669"/>
    <property type="project" value="TreeGrafter"/>
</dbReference>
<organism evidence="9 10">
    <name type="scientific">Phtheirospermum japonicum</name>
    <dbReference type="NCBI Taxonomy" id="374723"/>
    <lineage>
        <taxon>Eukaryota</taxon>
        <taxon>Viridiplantae</taxon>
        <taxon>Streptophyta</taxon>
        <taxon>Embryophyta</taxon>
        <taxon>Tracheophyta</taxon>
        <taxon>Spermatophyta</taxon>
        <taxon>Magnoliopsida</taxon>
        <taxon>eudicotyledons</taxon>
        <taxon>Gunneridae</taxon>
        <taxon>Pentapetalae</taxon>
        <taxon>asterids</taxon>
        <taxon>lamiids</taxon>
        <taxon>Lamiales</taxon>
        <taxon>Orobanchaceae</taxon>
        <taxon>Orobanchaceae incertae sedis</taxon>
        <taxon>Phtheirospermum</taxon>
    </lineage>
</organism>
<dbReference type="InterPro" id="IPR056247">
    <property type="entry name" value="KH_DEAH11/12_2nd"/>
</dbReference>
<evidence type="ECO:0000256" key="3">
    <source>
        <dbReference type="ARBA" id="ARBA00022723"/>
    </source>
</evidence>
<dbReference type="PROSITE" id="PS00028">
    <property type="entry name" value="ZINC_FINGER_C2H2_1"/>
    <property type="match status" value="1"/>
</dbReference>
<sequence>MYSIRAGVECNLERNLNGSYRVKISAGATKIVADLRKPLEQLMKGKIIQHPDITPAVLQILFSRDGTMLMKDIQQETGTHIIFDKHSMILRVFGSQGKIEVAQQRLVKALLSRHDSKQLEIQLCDGVLPPDMMKRVVQHFGSDLRGLKEKVPEAEFILRTRRHSIFIVGNKELKQKVEDIILDLVQTSGLQTPRNHSDAPCPVCLCELEDPYMLEGCCHKFCRLCLVEQCESAMKNPDSFPLRCTREGCGSLILIADLRSLLSAEKLDELFRASLGAYVAASDGTYRFCPSPDCPSVYRVADRGGPGAPFACGACFVETCTKCHLEYHPYLSCERYREFKDDPDSSLKEWCLGKEHVKMCPRCGFTIEKVDGCNHIECRCGVHVCWVCLEVFGSSEDCYTHLRSVHEAII</sequence>
<dbReference type="UniPathway" id="UPA00143"/>
<dbReference type="Pfam" id="PF01485">
    <property type="entry name" value="IBR"/>
    <property type="match status" value="1"/>
</dbReference>
<dbReference type="EMBL" id="BMAC01000215">
    <property type="protein sequence ID" value="GFP90337.1"/>
    <property type="molecule type" value="Genomic_DNA"/>
</dbReference>
<dbReference type="AlphaFoldDB" id="A0A830BRC6"/>
<evidence type="ECO:0000313" key="9">
    <source>
        <dbReference type="EMBL" id="GFP90337.1"/>
    </source>
</evidence>
<dbReference type="PANTHER" id="PTHR22770">
    <property type="entry name" value="UBIQUITIN CONJUGATING ENZYME 7 INTERACTING PROTEIN-RELATED"/>
    <property type="match status" value="1"/>
</dbReference>
<evidence type="ECO:0000313" key="10">
    <source>
        <dbReference type="Proteomes" id="UP000653305"/>
    </source>
</evidence>
<dbReference type="SUPFAM" id="SSF57850">
    <property type="entry name" value="RING/U-box"/>
    <property type="match status" value="3"/>
</dbReference>
<keyword evidence="5" id="KW-0863">Zinc-finger</keyword>
<dbReference type="PROSITE" id="PS51873">
    <property type="entry name" value="TRIAD"/>
    <property type="match status" value="1"/>
</dbReference>
<proteinExistence type="predicted"/>
<evidence type="ECO:0000259" key="8">
    <source>
        <dbReference type="PROSITE" id="PS51873"/>
    </source>
</evidence>
<comment type="caution">
    <text evidence="9">The sequence shown here is derived from an EMBL/GenBank/DDBJ whole genome shotgun (WGS) entry which is preliminary data.</text>
</comment>
<dbReference type="FunFam" id="1.20.120.1750:FF:000020">
    <property type="entry name" value="ATP-dependent RNA helicase DEAH12 chloroplastic"/>
    <property type="match status" value="1"/>
</dbReference>
<dbReference type="Pfam" id="PF24638">
    <property type="entry name" value="KH_DEAH11_1st"/>
    <property type="match status" value="1"/>
</dbReference>
<dbReference type="SMART" id="SM00647">
    <property type="entry name" value="IBR"/>
    <property type="match status" value="2"/>
</dbReference>